<dbReference type="STRING" id="1528.SAMN04488579_11454"/>
<keyword evidence="7 12" id="KW-0521">NADP</keyword>
<dbReference type="InterPro" id="IPR010190">
    <property type="entry name" value="Diaminopimelate_DH_Ddh"/>
</dbReference>
<feature type="binding site" evidence="13">
    <location>
        <begin position="91"/>
        <end position="93"/>
    </location>
    <ligand>
        <name>NADP(+)</name>
        <dbReference type="ChEBI" id="CHEBI:58349"/>
    </ligand>
</feature>
<gene>
    <name evidence="15" type="ORF">SAMN04488579_11454</name>
</gene>
<keyword evidence="16" id="KW-1185">Reference proteome</keyword>
<dbReference type="UniPathway" id="UPA00034">
    <property type="reaction ID" value="UER00026"/>
</dbReference>
<dbReference type="Gene3D" id="3.40.50.720">
    <property type="entry name" value="NAD(P)-binding Rossmann-like Domain"/>
    <property type="match status" value="1"/>
</dbReference>
<comment type="subunit">
    <text evidence="3 12">Homodimer.</text>
</comment>
<evidence type="ECO:0000256" key="6">
    <source>
        <dbReference type="ARBA" id="ARBA00022605"/>
    </source>
</evidence>
<feature type="binding site" evidence="13">
    <location>
        <begin position="68"/>
        <end position="71"/>
    </location>
    <ligand>
        <name>NADP(+)</name>
        <dbReference type="ChEBI" id="CHEBI:58349"/>
    </ligand>
</feature>
<evidence type="ECO:0000256" key="7">
    <source>
        <dbReference type="ARBA" id="ARBA00022857"/>
    </source>
</evidence>
<feature type="binding site" evidence="13">
    <location>
        <position position="147"/>
    </location>
    <ligand>
        <name>substrate</name>
    </ligand>
</feature>
<keyword evidence="8 12" id="KW-0220">Diaminopimelate biosynthesis</keyword>
<dbReference type="CDD" id="cd02270">
    <property type="entry name" value="meso-DAPDH_N"/>
    <property type="match status" value="1"/>
</dbReference>
<accession>A0A1H3GM81</accession>
<keyword evidence="10 12" id="KW-0457">Lysine biosynthesis</keyword>
<name>A0A1H3GM81_EUBBA</name>
<dbReference type="Proteomes" id="UP000199652">
    <property type="component" value="Unassembled WGS sequence"/>
</dbReference>
<keyword evidence="9 12" id="KW-0560">Oxidoreductase</keyword>
<evidence type="ECO:0000256" key="3">
    <source>
        <dbReference type="ARBA" id="ARBA00011738"/>
    </source>
</evidence>
<evidence type="ECO:0000259" key="14">
    <source>
        <dbReference type="Pfam" id="PF16654"/>
    </source>
</evidence>
<evidence type="ECO:0000313" key="16">
    <source>
        <dbReference type="Proteomes" id="UP000199652"/>
    </source>
</evidence>
<comment type="similarity">
    <text evidence="2 12">Belongs to the diaminopimelate dehydrogenase family.</text>
</comment>
<dbReference type="AlphaFoldDB" id="A0A1H3GM81"/>
<dbReference type="Gene3D" id="3.30.360.10">
    <property type="entry name" value="Dihydrodipicolinate Reductase, domain 2"/>
    <property type="match status" value="1"/>
</dbReference>
<dbReference type="PIRSF" id="PIRSF025648">
    <property type="entry name" value="DDH"/>
    <property type="match status" value="1"/>
</dbReference>
<dbReference type="GO" id="GO:0009089">
    <property type="term" value="P:lysine biosynthetic process via diaminopimelate"/>
    <property type="evidence" value="ECO:0007669"/>
    <property type="project" value="UniProtKB-UniRule"/>
</dbReference>
<comment type="function">
    <text evidence="12">Catalyzes the reversible NADPH-dependent reductive amination of L-2-amino-6-oxopimelate, the acyclic form of L-tetrahydrodipicolinate, to generate the meso compound, D,L-2,6-diaminopimelate.</text>
</comment>
<keyword evidence="13" id="KW-0547">Nucleotide-binding</keyword>
<feature type="binding site" evidence="13">
    <location>
        <begin position="9"/>
        <end position="12"/>
    </location>
    <ligand>
        <name>NADP(+)</name>
        <dbReference type="ChEBI" id="CHEBI:58349"/>
    </ligand>
</feature>
<feature type="domain" description="Meso-diaminopimelate D-dehydrogenase C-terminal" evidence="14">
    <location>
        <begin position="121"/>
        <end position="276"/>
    </location>
</feature>
<evidence type="ECO:0000256" key="13">
    <source>
        <dbReference type="PIRSR" id="PIRSR025648-1"/>
    </source>
</evidence>
<evidence type="ECO:0000256" key="4">
    <source>
        <dbReference type="ARBA" id="ARBA00012080"/>
    </source>
</evidence>
<reference evidence="16" key="1">
    <citation type="submission" date="2016-10" db="EMBL/GenBank/DDBJ databases">
        <authorList>
            <person name="Varghese N."/>
            <person name="Submissions S."/>
        </authorList>
    </citation>
    <scope>NUCLEOTIDE SEQUENCE [LARGE SCALE GENOMIC DNA]</scope>
    <source>
        <strain evidence="16">VPI 5359</strain>
    </source>
</reference>
<evidence type="ECO:0000256" key="8">
    <source>
        <dbReference type="ARBA" id="ARBA00022915"/>
    </source>
</evidence>
<keyword evidence="6 12" id="KW-0028">Amino-acid biosynthesis</keyword>
<evidence type="ECO:0000256" key="1">
    <source>
        <dbReference type="ARBA" id="ARBA00004896"/>
    </source>
</evidence>
<comment type="catalytic activity">
    <reaction evidence="11 12">
        <text>meso-2,6-diaminopimelate + NADP(+) + H2O = (S)-2-amino-6-oxoheptanedioate + NH4(+) + NADPH + H(+)</text>
        <dbReference type="Rhea" id="RHEA:13561"/>
        <dbReference type="ChEBI" id="CHEBI:15377"/>
        <dbReference type="ChEBI" id="CHEBI:15378"/>
        <dbReference type="ChEBI" id="CHEBI:28938"/>
        <dbReference type="ChEBI" id="CHEBI:57783"/>
        <dbReference type="ChEBI" id="CHEBI:57791"/>
        <dbReference type="ChEBI" id="CHEBI:58349"/>
        <dbReference type="ChEBI" id="CHEBI:58556"/>
        <dbReference type="EC" id="1.4.1.16"/>
    </reaction>
</comment>
<feature type="binding site" evidence="13">
    <location>
        <position position="277"/>
    </location>
    <ligand>
        <name>substrate</name>
    </ligand>
</feature>
<dbReference type="GO" id="GO:0047850">
    <property type="term" value="F:diaminopimelate dehydrogenase activity"/>
    <property type="evidence" value="ECO:0007669"/>
    <property type="project" value="UniProtKB-UniRule"/>
</dbReference>
<comment type="pathway">
    <text evidence="1 12">Amino-acid biosynthesis; L-lysine biosynthesis via DAP pathway; DL-2,6-diaminopimelate from (S)-tetrahydrodipicolinate: step 1/1.</text>
</comment>
<dbReference type="EMBL" id="FNOU01000014">
    <property type="protein sequence ID" value="SDY04442.1"/>
    <property type="molecule type" value="Genomic_DNA"/>
</dbReference>
<feature type="binding site" evidence="13">
    <location>
        <position position="198"/>
    </location>
    <ligand>
        <name>substrate</name>
    </ligand>
</feature>
<evidence type="ECO:0000256" key="9">
    <source>
        <dbReference type="ARBA" id="ARBA00023002"/>
    </source>
</evidence>
<dbReference type="GO" id="GO:0000166">
    <property type="term" value="F:nucleotide binding"/>
    <property type="evidence" value="ECO:0007669"/>
    <property type="project" value="UniProtKB-KW"/>
</dbReference>
<dbReference type="EC" id="1.4.1.16" evidence="4 12"/>
<feature type="binding site" evidence="13">
    <location>
        <begin position="33"/>
        <end position="35"/>
    </location>
    <ligand>
        <name>NADP(+)</name>
        <dbReference type="ChEBI" id="CHEBI:58349"/>
    </ligand>
</feature>
<feature type="binding site" evidence="13">
    <location>
        <position position="172"/>
    </location>
    <ligand>
        <name>substrate</name>
    </ligand>
</feature>
<proteinExistence type="inferred from homology"/>
<dbReference type="SUPFAM" id="SSF51735">
    <property type="entry name" value="NAD(P)-binding Rossmann-fold domains"/>
    <property type="match status" value="2"/>
</dbReference>
<dbReference type="NCBIfam" id="TIGR01921">
    <property type="entry name" value="DAP-DH"/>
    <property type="match status" value="1"/>
</dbReference>
<feature type="binding site" evidence="13">
    <location>
        <begin position="120"/>
        <end position="124"/>
    </location>
    <ligand>
        <name>NADP(+)</name>
        <dbReference type="ChEBI" id="CHEBI:58349"/>
    </ligand>
</feature>
<evidence type="ECO:0000256" key="11">
    <source>
        <dbReference type="ARBA" id="ARBA00052023"/>
    </source>
</evidence>
<dbReference type="SUPFAM" id="SSF55347">
    <property type="entry name" value="Glyceraldehyde-3-phosphate dehydrogenase-like, C-terminal domain"/>
    <property type="match status" value="1"/>
</dbReference>
<dbReference type="InterPro" id="IPR032094">
    <property type="entry name" value="Meso-DAP_DH_C"/>
</dbReference>
<sequence>MIKIGILGYGNLGRGVECAIRQNPDMELVAIFTRRPPERVTILTEGVPVRSIEDAPAFKDTIDVMILCGGSATDLPQQTPDFAKHFNVVDSFDTHAKIPEHFAAVDEAATEAGHVALISAGWDPGLFSLNRVYGNAILPEGKDYTFWGKGVSQGHSDAIRRIDGVVDARQYTIPVDAALEAVRSGANPELSTREKHTRECFVVVEEGADQAAIEAEIVGMPNYFADYDTTVHFISAEELARDHQGIPHGGFVIRSGATGWENEHKAVVEYSLKLDSNPEFTACVLVACARAVARFAAEGANGAKTIFDVPPAYLCAGDGADLRKGLL</sequence>
<protein>
    <recommendedName>
        <fullName evidence="5 12">Meso-diaminopimelate D-dehydrogenase</fullName>
        <shortName evidence="12">DAPDH</shortName>
        <shortName evidence="12">Meso-DAP dehydrogenase</shortName>
        <ecNumber evidence="4 12">1.4.1.16</ecNumber>
    </recommendedName>
</protein>
<organism evidence="15 16">
    <name type="scientific">Eubacterium barkeri</name>
    <name type="common">Clostridium barkeri</name>
    <dbReference type="NCBI Taxonomy" id="1528"/>
    <lineage>
        <taxon>Bacteria</taxon>
        <taxon>Bacillati</taxon>
        <taxon>Bacillota</taxon>
        <taxon>Clostridia</taxon>
        <taxon>Eubacteriales</taxon>
        <taxon>Eubacteriaceae</taxon>
        <taxon>Eubacterium</taxon>
    </lineage>
</organism>
<evidence type="ECO:0000313" key="15">
    <source>
        <dbReference type="EMBL" id="SDY04442.1"/>
    </source>
</evidence>
<dbReference type="Pfam" id="PF16654">
    <property type="entry name" value="DAPDH_C"/>
    <property type="match status" value="1"/>
</dbReference>
<evidence type="ECO:0000256" key="12">
    <source>
        <dbReference type="PIRNR" id="PIRNR025648"/>
    </source>
</evidence>
<dbReference type="GO" id="GO:0019877">
    <property type="term" value="P:diaminopimelate biosynthetic process"/>
    <property type="evidence" value="ECO:0007669"/>
    <property type="project" value="UniProtKB-UniRule"/>
</dbReference>
<evidence type="ECO:0000256" key="2">
    <source>
        <dbReference type="ARBA" id="ARBA00007442"/>
    </source>
</evidence>
<feature type="binding site" evidence="13">
    <location>
        <position position="248"/>
    </location>
    <ligand>
        <name>substrate</name>
    </ligand>
</feature>
<dbReference type="InterPro" id="IPR036291">
    <property type="entry name" value="NAD(P)-bd_dom_sf"/>
</dbReference>
<evidence type="ECO:0000256" key="5">
    <source>
        <dbReference type="ARBA" id="ARBA00021654"/>
    </source>
</evidence>
<evidence type="ECO:0000256" key="10">
    <source>
        <dbReference type="ARBA" id="ARBA00023154"/>
    </source>
</evidence>